<comment type="caution">
    <text evidence="2">The sequence shown here is derived from an EMBL/GenBank/DDBJ whole genome shotgun (WGS) entry which is preliminary data.</text>
</comment>
<organism evidence="2 3">
    <name type="scientific">Salix suchowensis</name>
    <dbReference type="NCBI Taxonomy" id="1278906"/>
    <lineage>
        <taxon>Eukaryota</taxon>
        <taxon>Viridiplantae</taxon>
        <taxon>Streptophyta</taxon>
        <taxon>Embryophyta</taxon>
        <taxon>Tracheophyta</taxon>
        <taxon>Spermatophyta</taxon>
        <taxon>Magnoliopsida</taxon>
        <taxon>eudicotyledons</taxon>
        <taxon>Gunneridae</taxon>
        <taxon>Pentapetalae</taxon>
        <taxon>rosids</taxon>
        <taxon>fabids</taxon>
        <taxon>Malpighiales</taxon>
        <taxon>Salicaceae</taxon>
        <taxon>Saliceae</taxon>
        <taxon>Salix</taxon>
    </lineage>
</organism>
<sequence length="93" mass="10445">MTIPQDVDKIDNDISIYQEAIGKNEQFHPPPPDQLTTSHPQRMGSFHSQFNTLSAVVKIKRHPLYAAGAGGDWFGVFEISDMNIVRYNLSNTV</sequence>
<dbReference type="Proteomes" id="UP001141253">
    <property type="component" value="Chromosome 10"/>
</dbReference>
<keyword evidence="3" id="KW-1185">Reference proteome</keyword>
<accession>A0ABQ8ZVY9</accession>
<name>A0ABQ8ZVY9_9ROSI</name>
<reference evidence="2" key="1">
    <citation type="submission" date="2022-10" db="EMBL/GenBank/DDBJ databases">
        <authorList>
            <person name="Hyden B.L."/>
            <person name="Feng K."/>
            <person name="Yates T."/>
            <person name="Jawdy S."/>
            <person name="Smart L.B."/>
            <person name="Muchero W."/>
        </authorList>
    </citation>
    <scope>NUCLEOTIDE SEQUENCE</scope>
    <source>
        <tissue evidence="2">Shoot tip</tissue>
    </source>
</reference>
<gene>
    <name evidence="2" type="ORF">OIU77_014040</name>
</gene>
<protein>
    <submittedName>
        <fullName evidence="2">Uncharacterized protein</fullName>
    </submittedName>
</protein>
<evidence type="ECO:0000313" key="2">
    <source>
        <dbReference type="EMBL" id="KAJ6312432.1"/>
    </source>
</evidence>
<evidence type="ECO:0000313" key="3">
    <source>
        <dbReference type="Proteomes" id="UP001141253"/>
    </source>
</evidence>
<evidence type="ECO:0000256" key="1">
    <source>
        <dbReference type="SAM" id="MobiDB-lite"/>
    </source>
</evidence>
<feature type="compositionally biased region" description="Polar residues" evidence="1">
    <location>
        <begin position="34"/>
        <end position="43"/>
    </location>
</feature>
<proteinExistence type="predicted"/>
<dbReference type="EMBL" id="JAPFFI010000024">
    <property type="protein sequence ID" value="KAJ6312432.1"/>
    <property type="molecule type" value="Genomic_DNA"/>
</dbReference>
<feature type="region of interest" description="Disordered" evidence="1">
    <location>
        <begin position="23"/>
        <end position="43"/>
    </location>
</feature>
<reference evidence="2" key="2">
    <citation type="journal article" date="2023" name="Int. J. Mol. Sci.">
        <title>De Novo Assembly and Annotation of 11 Diverse Shrub Willow (Salix) Genomes Reveals Novel Gene Organization in Sex-Linked Regions.</title>
        <authorList>
            <person name="Hyden B."/>
            <person name="Feng K."/>
            <person name="Yates T.B."/>
            <person name="Jawdy S."/>
            <person name="Cereghino C."/>
            <person name="Smart L.B."/>
            <person name="Muchero W."/>
        </authorList>
    </citation>
    <scope>NUCLEOTIDE SEQUENCE</scope>
    <source>
        <tissue evidence="2">Shoot tip</tissue>
    </source>
</reference>